<name>A0A0C4DN77_MAGP6</name>
<feature type="region of interest" description="Disordered" evidence="1">
    <location>
        <begin position="289"/>
        <end position="315"/>
    </location>
</feature>
<evidence type="ECO:0000256" key="1">
    <source>
        <dbReference type="SAM" id="MobiDB-lite"/>
    </source>
</evidence>
<keyword evidence="4" id="KW-1185">Reference proteome</keyword>
<dbReference type="AlphaFoldDB" id="A0A0C4DN77"/>
<gene>
    <name evidence="2" type="ORF">MAPG_01256</name>
</gene>
<dbReference type="SUPFAM" id="SSF51445">
    <property type="entry name" value="(Trans)glycosidases"/>
    <property type="match status" value="1"/>
</dbReference>
<reference evidence="4" key="2">
    <citation type="submission" date="2010-05" db="EMBL/GenBank/DDBJ databases">
        <title>The genome sequence of Magnaporthe poae strain ATCC 64411.</title>
        <authorList>
            <person name="Ma L.-J."/>
            <person name="Dead R."/>
            <person name="Young S."/>
            <person name="Zeng Q."/>
            <person name="Koehrsen M."/>
            <person name="Alvarado L."/>
            <person name="Berlin A."/>
            <person name="Chapman S.B."/>
            <person name="Chen Z."/>
            <person name="Freedman E."/>
            <person name="Gellesch M."/>
            <person name="Goldberg J."/>
            <person name="Griggs A."/>
            <person name="Gujja S."/>
            <person name="Heilman E.R."/>
            <person name="Heiman D."/>
            <person name="Hepburn T."/>
            <person name="Howarth C."/>
            <person name="Jen D."/>
            <person name="Larson L."/>
            <person name="Mehta T."/>
            <person name="Neiman D."/>
            <person name="Pearson M."/>
            <person name="Roberts A."/>
            <person name="Saif S."/>
            <person name="Shea T."/>
            <person name="Shenoy N."/>
            <person name="Sisk P."/>
            <person name="Stolte C."/>
            <person name="Sykes S."/>
            <person name="Walk T."/>
            <person name="White J."/>
            <person name="Yandava C."/>
            <person name="Haas B."/>
            <person name="Nusbaum C."/>
            <person name="Birren B."/>
        </authorList>
    </citation>
    <scope>NUCLEOTIDE SEQUENCE [LARGE SCALE GENOMIC DNA]</scope>
    <source>
        <strain evidence="4">ATCC 64411 / 73-15</strain>
    </source>
</reference>
<dbReference type="EnsemblFungi" id="MAPG_01256T0">
    <property type="protein sequence ID" value="MAPG_01256T0"/>
    <property type="gene ID" value="MAPG_01256"/>
</dbReference>
<dbReference type="OrthoDB" id="73875at2759"/>
<dbReference type="STRING" id="644358.A0A0C4DN77"/>
<sequence length="371" mass="40670">MYCVPADVVAASPRLQVQQAPLGRCLIPHAHEPGSVGEGHGERPGLDDDAVPDDWSVREMHVNVTQTYGFDGVDPDWEYLGAGDRGGVAADAVDYPVFLSELRAALVTRGISLQHPRRLWDSSNRFTGPSTRPHTSLTNIESNLELTWRAGVNPAQVTLGLGRYAWSFTLADPSCNVPNGIKGILASGTATESYDWEASVKRMRWNNDQWVSYDSGVTGTDLRGRPPPPSKLTMAGPRPVCRTSISGAQTDSSTLMSSPKWVTPHTLLKIRLCLDVGFYNRGIHRASTPAQATRSLRVRPPRPRARSGQSAKRLTSARFQLCRRPSELNATSCAAWPTPETRISGVFMRFQQRSDLSASIQPGVGFRRRPS</sequence>
<evidence type="ECO:0000313" key="3">
    <source>
        <dbReference type="EnsemblFungi" id="MAPG_01256T0"/>
    </source>
</evidence>
<dbReference type="InterPro" id="IPR029070">
    <property type="entry name" value="Chitinase_insertion_sf"/>
</dbReference>
<dbReference type="EMBL" id="GL876966">
    <property type="protein sequence ID" value="KLU82180.1"/>
    <property type="molecule type" value="Genomic_DNA"/>
</dbReference>
<dbReference type="Proteomes" id="UP000011715">
    <property type="component" value="Unassembled WGS sequence"/>
</dbReference>
<feature type="compositionally biased region" description="Basic residues" evidence="1">
    <location>
        <begin position="296"/>
        <end position="305"/>
    </location>
</feature>
<reference evidence="2" key="3">
    <citation type="submission" date="2011-03" db="EMBL/GenBank/DDBJ databases">
        <title>Annotation of Magnaporthe poae ATCC 64411.</title>
        <authorList>
            <person name="Ma L.-J."/>
            <person name="Dead R."/>
            <person name="Young S.K."/>
            <person name="Zeng Q."/>
            <person name="Gargeya S."/>
            <person name="Fitzgerald M."/>
            <person name="Haas B."/>
            <person name="Abouelleil A."/>
            <person name="Alvarado L."/>
            <person name="Arachchi H.M."/>
            <person name="Berlin A."/>
            <person name="Brown A."/>
            <person name="Chapman S.B."/>
            <person name="Chen Z."/>
            <person name="Dunbar C."/>
            <person name="Freedman E."/>
            <person name="Gearin G."/>
            <person name="Gellesch M."/>
            <person name="Goldberg J."/>
            <person name="Griggs A."/>
            <person name="Gujja S."/>
            <person name="Heiman D."/>
            <person name="Howarth C."/>
            <person name="Larson L."/>
            <person name="Lui A."/>
            <person name="MacDonald P.J.P."/>
            <person name="Mehta T."/>
            <person name="Montmayeur A."/>
            <person name="Murphy C."/>
            <person name="Neiman D."/>
            <person name="Pearson M."/>
            <person name="Priest M."/>
            <person name="Roberts A."/>
            <person name="Saif S."/>
            <person name="Shea T."/>
            <person name="Shenoy N."/>
            <person name="Sisk P."/>
            <person name="Stolte C."/>
            <person name="Sykes S."/>
            <person name="Yandava C."/>
            <person name="Wortman J."/>
            <person name="Nusbaum C."/>
            <person name="Birren B."/>
        </authorList>
    </citation>
    <scope>NUCLEOTIDE SEQUENCE</scope>
    <source>
        <strain evidence="2">ATCC 64411</strain>
    </source>
</reference>
<protein>
    <recommendedName>
        <fullName evidence="5">Chitinase</fullName>
    </recommendedName>
</protein>
<feature type="region of interest" description="Disordered" evidence="1">
    <location>
        <begin position="217"/>
        <end position="239"/>
    </location>
</feature>
<proteinExistence type="predicted"/>
<dbReference type="VEuPathDB" id="FungiDB:MAPG_01256"/>
<accession>A0A0C4DN77</accession>
<reference evidence="3" key="4">
    <citation type="journal article" date="2015" name="G3 (Bethesda)">
        <title>Genome sequences of three phytopathogenic species of the Magnaporthaceae family of fungi.</title>
        <authorList>
            <person name="Okagaki L.H."/>
            <person name="Nunes C.C."/>
            <person name="Sailsbery J."/>
            <person name="Clay B."/>
            <person name="Brown D."/>
            <person name="John T."/>
            <person name="Oh Y."/>
            <person name="Young N."/>
            <person name="Fitzgerald M."/>
            <person name="Haas B.J."/>
            <person name="Zeng Q."/>
            <person name="Young S."/>
            <person name="Adiconis X."/>
            <person name="Fan L."/>
            <person name="Levin J.Z."/>
            <person name="Mitchell T.K."/>
            <person name="Okubara P.A."/>
            <person name="Farman M.L."/>
            <person name="Kohn L.M."/>
            <person name="Birren B."/>
            <person name="Ma L.-J."/>
            <person name="Dean R.A."/>
        </authorList>
    </citation>
    <scope>NUCLEOTIDE SEQUENCE</scope>
    <source>
        <strain evidence="3">ATCC 64411 / 73-15</strain>
    </source>
</reference>
<evidence type="ECO:0008006" key="5">
    <source>
        <dbReference type="Google" id="ProtNLM"/>
    </source>
</evidence>
<dbReference type="Gene3D" id="3.10.50.10">
    <property type="match status" value="1"/>
</dbReference>
<dbReference type="InterPro" id="IPR017853">
    <property type="entry name" value="GH"/>
</dbReference>
<evidence type="ECO:0000313" key="2">
    <source>
        <dbReference type="EMBL" id="KLU82180.1"/>
    </source>
</evidence>
<organism evidence="3 4">
    <name type="scientific">Magnaporthiopsis poae (strain ATCC 64411 / 73-15)</name>
    <name type="common">Kentucky bluegrass fungus</name>
    <name type="synonym">Magnaporthe poae</name>
    <dbReference type="NCBI Taxonomy" id="644358"/>
    <lineage>
        <taxon>Eukaryota</taxon>
        <taxon>Fungi</taxon>
        <taxon>Dikarya</taxon>
        <taxon>Ascomycota</taxon>
        <taxon>Pezizomycotina</taxon>
        <taxon>Sordariomycetes</taxon>
        <taxon>Sordariomycetidae</taxon>
        <taxon>Magnaporthales</taxon>
        <taxon>Magnaporthaceae</taxon>
        <taxon>Magnaporthiopsis</taxon>
    </lineage>
</organism>
<reference evidence="3" key="5">
    <citation type="submission" date="2015-06" db="UniProtKB">
        <authorList>
            <consortium name="EnsemblFungi"/>
        </authorList>
    </citation>
    <scope>IDENTIFICATION</scope>
    <source>
        <strain evidence="3">ATCC 64411</strain>
    </source>
</reference>
<dbReference type="eggNOG" id="KOG2806">
    <property type="taxonomic scope" value="Eukaryota"/>
</dbReference>
<dbReference type="Gene3D" id="3.20.20.80">
    <property type="entry name" value="Glycosidases"/>
    <property type="match status" value="2"/>
</dbReference>
<evidence type="ECO:0000313" key="4">
    <source>
        <dbReference type="Proteomes" id="UP000011715"/>
    </source>
</evidence>
<reference evidence="2" key="1">
    <citation type="submission" date="2010-05" db="EMBL/GenBank/DDBJ databases">
        <title>The Genome Sequence of Magnaporthe poae strain ATCC 64411.</title>
        <authorList>
            <consortium name="The Broad Institute Genome Sequencing Platform"/>
            <consortium name="Broad Institute Genome Sequencing Center for Infectious Disease"/>
            <person name="Ma L.-J."/>
            <person name="Dead R."/>
            <person name="Young S."/>
            <person name="Zeng Q."/>
            <person name="Koehrsen M."/>
            <person name="Alvarado L."/>
            <person name="Berlin A."/>
            <person name="Chapman S.B."/>
            <person name="Chen Z."/>
            <person name="Freedman E."/>
            <person name="Gellesch M."/>
            <person name="Goldberg J."/>
            <person name="Griggs A."/>
            <person name="Gujja S."/>
            <person name="Heilman E.R."/>
            <person name="Heiman D."/>
            <person name="Hepburn T."/>
            <person name="Howarth C."/>
            <person name="Jen D."/>
            <person name="Larson L."/>
            <person name="Mehta T."/>
            <person name="Neiman D."/>
            <person name="Pearson M."/>
            <person name="Roberts A."/>
            <person name="Saif S."/>
            <person name="Shea T."/>
            <person name="Shenoy N."/>
            <person name="Sisk P."/>
            <person name="Stolte C."/>
            <person name="Sykes S."/>
            <person name="Walk T."/>
            <person name="White J."/>
            <person name="Yandava C."/>
            <person name="Haas B."/>
            <person name="Nusbaum C."/>
            <person name="Birren B."/>
        </authorList>
    </citation>
    <scope>NUCLEOTIDE SEQUENCE</scope>
    <source>
        <strain evidence="2">ATCC 64411</strain>
    </source>
</reference>
<dbReference type="EMBL" id="ADBL01000294">
    <property type="status" value="NOT_ANNOTATED_CDS"/>
    <property type="molecule type" value="Genomic_DNA"/>
</dbReference>